<sequence length="1265" mass="138784">MSQVEEDQTPAMRNRHRESASLWRESKNASSCAEEEEESPLESGAQRRDSEEENQEEERGSTSCAADAVQVGEGVTHPATPDGGWGWVVLVATMLVLSLTLAFPSCVGIFYTDLQTEFSASNTETSWVLAIMTAMLHAGGPFCSMLVERFGCRVTVMLGGLLSGLGMAVSALARTLTDVYITSGITGLGLCFSFQPSVTIMGHYFVRCRVFANALSSTGTAVGLSVLPLIANVLLGRFGWRGSFLILGGVLLNCCVCGAVMRPVAGPNRPRPSQILDEPDNISLQQETKGLKDSVKTVCHGFIRFLHRHMAFDLLVSNPRYRAFAVGVTWMMPGCLVPLVYFVPYATHHNMEISRAAFLMSVLGLVNIAVRPTAALVLGLPRFRGSRSFVYVFAGAALANGLSNCICGASASFEALLALFLAGFFYFLDGRTDGEEEEESAKMPSELYQKPVVILAPDCQSLHVDSPPHKPSLTSSYVHGTSSISLLPLTGDKMAAGLLALGMKRGDRLGVWGLNTYEWLLFQFATAKAGIIRCLGYGTTENNLITFIGFPQDNKELKINTAGCIMSHTEAKVVDPDTREIVPLGVSGELMIRGSCVMYRYWDDPEKTRQAICQAGWYRTGDIASLNSLGYCRIEGRLKDMIIRRGGNIYPAEIEEFLFTHPKVQEVQVVGVKDEARRAGVCLHQAEGGPHLQCRGDKSILQRPDPCASSCARSLHVDSPPHKPSLTSSYVHGTSSISLLPLTVSQSLESTVQRWPDREAVVFLQDGIRKTFAQFQQDVDKMAAGLLALGLKKGDRLGVWGPNTYEWILFQFATAKAGIILVSLNPAYQVNEVEFTLKRVRCKAVVCPTRFKTQNFCEMLREICPEIDGTPAGMIKSSRVPDLRVVIVTDSRQPGMLHVEDVMQAGESRHHRELMDLQRKLSFDDPINIQFTSGTTGSPKGATLSHFNVVNNAYFAGLRMGYGSRPQVRVCVPVPLYHCFGSVVAAMNMAVHGITLVFPSHGYNSQANLEAIQSEKCNVVYSTPTMFTDMLNQRDLHKYDLSLLETGLMGGSPCPPEIVRKLRTDMNMKEIIIIYGTTENSPITFMGFPQDNEELKINTVGCIMSHTEAKVVDPDTGEIVPLGSSGELMIRGGCVMHGYWDDPEKTRQAICQAGWYRTGDTASLNSLGYCRIEGRLKDMIIRGGENIYPAEIEQFLFTHPKVQEVQVVGVKDERLGEQVCACIKLKGGHTSSAEEIRAFCKGQISHFKIPYYVIFVDSFPLTASG</sequence>
<protein>
    <submittedName>
        <fullName evidence="1">Uncharacterized protein</fullName>
    </submittedName>
</protein>
<gene>
    <name evidence="1" type="ORF">L3Q82_014126</name>
</gene>
<organism evidence="1 2">
    <name type="scientific">Scortum barcoo</name>
    <name type="common">barcoo grunter</name>
    <dbReference type="NCBI Taxonomy" id="214431"/>
    <lineage>
        <taxon>Eukaryota</taxon>
        <taxon>Metazoa</taxon>
        <taxon>Chordata</taxon>
        <taxon>Craniata</taxon>
        <taxon>Vertebrata</taxon>
        <taxon>Euteleostomi</taxon>
        <taxon>Actinopterygii</taxon>
        <taxon>Neopterygii</taxon>
        <taxon>Teleostei</taxon>
        <taxon>Neoteleostei</taxon>
        <taxon>Acanthomorphata</taxon>
        <taxon>Eupercaria</taxon>
        <taxon>Centrarchiformes</taxon>
        <taxon>Terapontoidei</taxon>
        <taxon>Terapontidae</taxon>
        <taxon>Scortum</taxon>
    </lineage>
</organism>
<accession>A0ACB8VW13</accession>
<evidence type="ECO:0000313" key="2">
    <source>
        <dbReference type="Proteomes" id="UP000831701"/>
    </source>
</evidence>
<comment type="caution">
    <text evidence="1">The sequence shown here is derived from an EMBL/GenBank/DDBJ whole genome shotgun (WGS) entry which is preliminary data.</text>
</comment>
<dbReference type="Proteomes" id="UP000831701">
    <property type="component" value="Chromosome 17"/>
</dbReference>
<evidence type="ECO:0000313" key="1">
    <source>
        <dbReference type="EMBL" id="KAI3359749.1"/>
    </source>
</evidence>
<name>A0ACB8VW13_9TELE</name>
<reference evidence="1" key="1">
    <citation type="submission" date="2022-04" db="EMBL/GenBank/DDBJ databases">
        <title>Jade perch genome.</title>
        <authorList>
            <person name="Chao B."/>
        </authorList>
    </citation>
    <scope>NUCLEOTIDE SEQUENCE</scope>
    <source>
        <strain evidence="1">CB-2022</strain>
    </source>
</reference>
<keyword evidence="2" id="KW-1185">Reference proteome</keyword>
<feature type="non-terminal residue" evidence="1">
    <location>
        <position position="1265"/>
    </location>
</feature>
<proteinExistence type="predicted"/>
<dbReference type="EMBL" id="CM041547">
    <property type="protein sequence ID" value="KAI3359749.1"/>
    <property type="molecule type" value="Genomic_DNA"/>
</dbReference>